<organism evidence="2 3">
    <name type="scientific">Gigaspora margarita</name>
    <dbReference type="NCBI Taxonomy" id="4874"/>
    <lineage>
        <taxon>Eukaryota</taxon>
        <taxon>Fungi</taxon>
        <taxon>Fungi incertae sedis</taxon>
        <taxon>Mucoromycota</taxon>
        <taxon>Glomeromycotina</taxon>
        <taxon>Glomeromycetes</taxon>
        <taxon>Diversisporales</taxon>
        <taxon>Gigasporaceae</taxon>
        <taxon>Gigaspora</taxon>
    </lineage>
</organism>
<feature type="compositionally biased region" description="Polar residues" evidence="1">
    <location>
        <begin position="1"/>
        <end position="12"/>
    </location>
</feature>
<proteinExistence type="predicted"/>
<dbReference type="AlphaFoldDB" id="A0A8H4B0R8"/>
<name>A0A8H4B0R8_GIGMA</name>
<sequence length="72" mass="8242">MKYLPKTSNYDGSTDEITPEEREVTGGEESAKETGMEGKNDKEFLELLKNDKKRPKTFSNDGSNNEIKEKRQ</sequence>
<evidence type="ECO:0000256" key="1">
    <source>
        <dbReference type="SAM" id="MobiDB-lite"/>
    </source>
</evidence>
<evidence type="ECO:0000313" key="3">
    <source>
        <dbReference type="Proteomes" id="UP000439903"/>
    </source>
</evidence>
<protein>
    <submittedName>
        <fullName evidence="2">Uncharacterized protein</fullName>
    </submittedName>
</protein>
<feature type="region of interest" description="Disordered" evidence="1">
    <location>
        <begin position="1"/>
        <end position="72"/>
    </location>
</feature>
<evidence type="ECO:0000313" key="2">
    <source>
        <dbReference type="EMBL" id="KAF0551147.1"/>
    </source>
</evidence>
<accession>A0A8H4B0R8</accession>
<dbReference type="EMBL" id="WTPW01000078">
    <property type="protein sequence ID" value="KAF0551147.1"/>
    <property type="molecule type" value="Genomic_DNA"/>
</dbReference>
<reference evidence="2 3" key="1">
    <citation type="journal article" date="2019" name="Environ. Microbiol.">
        <title>At the nexus of three kingdoms: the genome of the mycorrhizal fungus Gigaspora margarita provides insights into plant, endobacterial and fungal interactions.</title>
        <authorList>
            <person name="Venice F."/>
            <person name="Ghignone S."/>
            <person name="Salvioli di Fossalunga A."/>
            <person name="Amselem J."/>
            <person name="Novero M."/>
            <person name="Xianan X."/>
            <person name="Sedzielewska Toro K."/>
            <person name="Morin E."/>
            <person name="Lipzen A."/>
            <person name="Grigoriev I.V."/>
            <person name="Henrissat B."/>
            <person name="Martin F.M."/>
            <person name="Bonfante P."/>
        </authorList>
    </citation>
    <scope>NUCLEOTIDE SEQUENCE [LARGE SCALE GENOMIC DNA]</scope>
    <source>
        <strain evidence="2 3">BEG34</strain>
    </source>
</reference>
<comment type="caution">
    <text evidence="2">The sequence shown here is derived from an EMBL/GenBank/DDBJ whole genome shotgun (WGS) entry which is preliminary data.</text>
</comment>
<gene>
    <name evidence="2" type="ORF">F8M41_023565</name>
</gene>
<keyword evidence="3" id="KW-1185">Reference proteome</keyword>
<dbReference type="Proteomes" id="UP000439903">
    <property type="component" value="Unassembled WGS sequence"/>
</dbReference>
<feature type="compositionally biased region" description="Basic and acidic residues" evidence="1">
    <location>
        <begin position="19"/>
        <end position="50"/>
    </location>
</feature>